<gene>
    <name evidence="6" type="primary">hxsC</name>
    <name evidence="6" type="ORF">ETP43_00550</name>
</gene>
<proteinExistence type="predicted"/>
<dbReference type="RefSeq" id="WP_129256751.1">
    <property type="nucleotide sequence ID" value="NZ_SDKC01000001.1"/>
</dbReference>
<reference evidence="6 7" key="1">
    <citation type="submission" date="2019-01" db="EMBL/GenBank/DDBJ databases">
        <title>Blautia sp. nov. KGMB01111 isolated human feces.</title>
        <authorList>
            <person name="Park J.-E."/>
            <person name="Kim J.-S."/>
            <person name="Park S.-H."/>
        </authorList>
    </citation>
    <scope>NUCLEOTIDE SEQUENCE [LARGE SCALE GENOMIC DNA]</scope>
    <source>
        <strain evidence="6 7">KGMB01111</strain>
    </source>
</reference>
<keyword evidence="2" id="KW-0479">Metal-binding</keyword>
<dbReference type="GO" id="GO:0003824">
    <property type="term" value="F:catalytic activity"/>
    <property type="evidence" value="ECO:0007669"/>
    <property type="project" value="InterPro"/>
</dbReference>
<sequence>MITKLEKYSGKYKIVSLAFDQVSRDDLLEDNIDLLYISEKDIKLYPENIVVSEDKDVIDKLGHVHNYDVYELWENGKLSEYYDDSSLDNYFFVTAKCNSNCIMCPSPDVSRQKGGSTSVDTLIEIAKHIPADAPHLTITGGEPFLIGPDIFRFLKFLRDKFEYTEFLFLTNGRIFAIESYVQRFMENAPENSIVAIPVHGSTAATHDMITQTKGSFEQTILGIKRLLKAGIHIEVRIVVSGMNSNDIKNIAWLIAREIPKVDYVSIMAMEMTGSARINRDKVWIPYGKAALAAEEAVLVLMENGIDVKLYNFPLCVVKKEFWTLCEKSISPGKVRYAEKCEKCKMKNACGGVFAGTISMEKGELSAII</sequence>
<dbReference type="GO" id="GO:0051536">
    <property type="term" value="F:iron-sulfur cluster binding"/>
    <property type="evidence" value="ECO:0007669"/>
    <property type="project" value="UniProtKB-KW"/>
</dbReference>
<keyword evidence="4" id="KW-0411">Iron-sulfur</keyword>
<dbReference type="SFLD" id="SFLDS00029">
    <property type="entry name" value="Radical_SAM"/>
    <property type="match status" value="1"/>
</dbReference>
<dbReference type="Proteomes" id="UP000290106">
    <property type="component" value="Unassembled WGS sequence"/>
</dbReference>
<dbReference type="SUPFAM" id="SSF102114">
    <property type="entry name" value="Radical SAM enzymes"/>
    <property type="match status" value="1"/>
</dbReference>
<dbReference type="AlphaFoldDB" id="A0A4Q1RE84"/>
<dbReference type="SFLD" id="SFLDG01103">
    <property type="entry name" value="Uncharacterised_Radical_SAM_Su"/>
    <property type="match status" value="1"/>
</dbReference>
<dbReference type="NCBIfam" id="TIGR03977">
    <property type="entry name" value="rSAM_pair_HxsC"/>
    <property type="match status" value="1"/>
</dbReference>
<evidence type="ECO:0000313" key="6">
    <source>
        <dbReference type="EMBL" id="RXS73886.1"/>
    </source>
</evidence>
<dbReference type="CDD" id="cd01335">
    <property type="entry name" value="Radical_SAM"/>
    <property type="match status" value="1"/>
</dbReference>
<evidence type="ECO:0000259" key="5">
    <source>
        <dbReference type="PROSITE" id="PS51918"/>
    </source>
</evidence>
<organism evidence="6 7">
    <name type="scientific">Blautia faecicola</name>
    <dbReference type="NCBI Taxonomy" id="2509240"/>
    <lineage>
        <taxon>Bacteria</taxon>
        <taxon>Bacillati</taxon>
        <taxon>Bacillota</taxon>
        <taxon>Clostridia</taxon>
        <taxon>Lachnospirales</taxon>
        <taxon>Lachnospiraceae</taxon>
        <taxon>Blautia</taxon>
    </lineage>
</organism>
<evidence type="ECO:0000256" key="1">
    <source>
        <dbReference type="ARBA" id="ARBA00022691"/>
    </source>
</evidence>
<dbReference type="InterPro" id="IPR058240">
    <property type="entry name" value="rSAM_sf"/>
</dbReference>
<dbReference type="InterPro" id="IPR007197">
    <property type="entry name" value="rSAM"/>
</dbReference>
<feature type="domain" description="Radical SAM core" evidence="5">
    <location>
        <begin position="81"/>
        <end position="306"/>
    </location>
</feature>
<keyword evidence="3" id="KW-0408">Iron</keyword>
<dbReference type="Pfam" id="PF04055">
    <property type="entry name" value="Radical_SAM"/>
    <property type="match status" value="1"/>
</dbReference>
<keyword evidence="7" id="KW-1185">Reference proteome</keyword>
<keyword evidence="1" id="KW-0949">S-adenosyl-L-methionine</keyword>
<dbReference type="EMBL" id="SDKC01000001">
    <property type="protein sequence ID" value="RXS73886.1"/>
    <property type="molecule type" value="Genomic_DNA"/>
</dbReference>
<protein>
    <submittedName>
        <fullName evidence="6">His-Xaa-Ser system radical SAM maturase HxsC</fullName>
    </submittedName>
</protein>
<dbReference type="InterPro" id="IPR024032">
    <property type="entry name" value="rSAM_paired_HxsC"/>
</dbReference>
<evidence type="ECO:0000256" key="4">
    <source>
        <dbReference type="ARBA" id="ARBA00023014"/>
    </source>
</evidence>
<evidence type="ECO:0000313" key="7">
    <source>
        <dbReference type="Proteomes" id="UP000290106"/>
    </source>
</evidence>
<evidence type="ECO:0000256" key="3">
    <source>
        <dbReference type="ARBA" id="ARBA00023004"/>
    </source>
</evidence>
<dbReference type="OrthoDB" id="9810775at2"/>
<accession>A0A4Q1RE84</accession>
<dbReference type="PROSITE" id="PS51918">
    <property type="entry name" value="RADICAL_SAM"/>
    <property type="match status" value="1"/>
</dbReference>
<dbReference type="Gene3D" id="3.20.20.70">
    <property type="entry name" value="Aldolase class I"/>
    <property type="match status" value="1"/>
</dbReference>
<dbReference type="PANTHER" id="PTHR11228:SF7">
    <property type="entry name" value="PQQA PEPTIDE CYCLASE"/>
    <property type="match status" value="1"/>
</dbReference>
<dbReference type="InterPro" id="IPR050377">
    <property type="entry name" value="Radical_SAM_PqqE_MftC-like"/>
</dbReference>
<dbReference type="PANTHER" id="PTHR11228">
    <property type="entry name" value="RADICAL SAM DOMAIN PROTEIN"/>
    <property type="match status" value="1"/>
</dbReference>
<evidence type="ECO:0000256" key="2">
    <source>
        <dbReference type="ARBA" id="ARBA00022723"/>
    </source>
</evidence>
<dbReference type="GO" id="GO:0046872">
    <property type="term" value="F:metal ion binding"/>
    <property type="evidence" value="ECO:0007669"/>
    <property type="project" value="UniProtKB-KW"/>
</dbReference>
<name>A0A4Q1RE84_9FIRM</name>
<dbReference type="InterPro" id="IPR013785">
    <property type="entry name" value="Aldolase_TIM"/>
</dbReference>
<dbReference type="SFLD" id="SFLDG01067">
    <property type="entry name" value="SPASM/twitch_domain_containing"/>
    <property type="match status" value="1"/>
</dbReference>
<comment type="caution">
    <text evidence="6">The sequence shown here is derived from an EMBL/GenBank/DDBJ whole genome shotgun (WGS) entry which is preliminary data.</text>
</comment>